<dbReference type="OrthoDB" id="10628702at2759"/>
<keyword evidence="1" id="KW-0732">Signal</keyword>
<sequence>MLLLCRTIFALVILHSTSKIHALKSEFFSKEWNYDWRQGLTIKPIKDNMFPYANCDKRQGSERTCTVILERFLVNGTVAKDECQIHFNPQVGGAESLRMQVARGRNIVFSYSDAVNESKSVIVFRVVDMATCMFKDLKIAYEPINQKNRTIISIPTLAYNDNSFDAFINSKGCKGGRCKVSFNSKAKEIRNSVAYFPANMSTNRVEMFALTQKHSPYNFFALVSSFPFVGVKNSSKEFPEDLHNSDVDLQLVYASASGKTEDLVNFRDEGKFVGIDASHKFLSVCFNTAGNTLKLHCLQYEGNKNEKMNVMLNLEDREKVVEIHNTAGGGFLLLTTHCDDVICHKRDHYYLKQVQMNGLVDKSFDIEGMMCDFERGEIYEKIFEMDDNLCVAKACYEYGDKVKLVHKCFKGKDVY</sequence>
<dbReference type="RefSeq" id="XP_016838954.1">
    <property type="nucleotide sequence ID" value="XM_016983465.2"/>
</dbReference>
<dbReference type="Proteomes" id="UP000002358">
    <property type="component" value="Chromosome 3"/>
</dbReference>
<dbReference type="EnsemblMetazoa" id="XM_016983465">
    <property type="protein sequence ID" value="XP_016838954"/>
    <property type="gene ID" value="LOC107980834"/>
</dbReference>
<dbReference type="AlphaFoldDB" id="A0A7M7IP33"/>
<organism evidence="2 3">
    <name type="scientific">Nasonia vitripennis</name>
    <name type="common">Parasitic wasp</name>
    <dbReference type="NCBI Taxonomy" id="7425"/>
    <lineage>
        <taxon>Eukaryota</taxon>
        <taxon>Metazoa</taxon>
        <taxon>Ecdysozoa</taxon>
        <taxon>Arthropoda</taxon>
        <taxon>Hexapoda</taxon>
        <taxon>Insecta</taxon>
        <taxon>Pterygota</taxon>
        <taxon>Neoptera</taxon>
        <taxon>Endopterygota</taxon>
        <taxon>Hymenoptera</taxon>
        <taxon>Apocrita</taxon>
        <taxon>Proctotrupomorpha</taxon>
        <taxon>Chalcidoidea</taxon>
        <taxon>Pteromalidae</taxon>
        <taxon>Pteromalinae</taxon>
        <taxon>Nasonia</taxon>
    </lineage>
</organism>
<evidence type="ECO:0000313" key="2">
    <source>
        <dbReference type="EnsemblMetazoa" id="XP_016838954"/>
    </source>
</evidence>
<reference evidence="2" key="1">
    <citation type="submission" date="2021-01" db="UniProtKB">
        <authorList>
            <consortium name="EnsemblMetazoa"/>
        </authorList>
    </citation>
    <scope>IDENTIFICATION</scope>
</reference>
<evidence type="ECO:0000313" key="3">
    <source>
        <dbReference type="Proteomes" id="UP000002358"/>
    </source>
</evidence>
<keyword evidence="3" id="KW-1185">Reference proteome</keyword>
<dbReference type="GeneID" id="107980834"/>
<feature type="chain" id="PRO_5029788738" evidence="1">
    <location>
        <begin position="23"/>
        <end position="415"/>
    </location>
</feature>
<evidence type="ECO:0000256" key="1">
    <source>
        <dbReference type="SAM" id="SignalP"/>
    </source>
</evidence>
<proteinExistence type="predicted"/>
<feature type="signal peptide" evidence="1">
    <location>
        <begin position="1"/>
        <end position="22"/>
    </location>
</feature>
<protein>
    <submittedName>
        <fullName evidence="2">Uncharacterized protein</fullName>
    </submittedName>
</protein>
<accession>A0A7M7IP33</accession>
<dbReference type="InParanoid" id="A0A7M7IP33"/>
<dbReference type="KEGG" id="nvi:107980834"/>
<name>A0A7M7IP33_NASVI</name>